<dbReference type="InterPro" id="IPR038607">
    <property type="entry name" value="PhoD-like_sf"/>
</dbReference>
<sequence length="538" mass="58701">MSQRSATFDVLPDRSLAAGTSRRRFMTWMGLVGGVAFTPQLMGGPIAAAQPLESGDPFTLGVASGDPLPDGVVLWTRLARSPLQPGGGMPDRPVAVQWEIAVDRGFRSVIQRGETAAVPQDGHSVHVDVRGLRSATDYYYRFRSGPDVSPIGRTRTAPAAGARVSALSFAVVSCQAWTDGYFNAFADLAAAAPDVVLHLGDYVYEYEIKPATVRRPTTEVPQSAWTEMTTLADYRDRYALYKLDPDLQAAHRAAPFICAYDDHEVENNWAAGIPEKGQSPSEFIVRRAAAFKAWWENMPVRAALRPDGPDIRMYRRFDFGDLARFSVLDTRQYRSDQANDDKASPQDAATADPARTITGAAQEKWILDGLATGGAQWNVLAHQTTIADLARNTDGRRIVSMDGWSGYEASRSRILDGAAQRRVSNLVSIVGDIHRNVVSELKSTYTREAPTVGVELAGTSIASGKDGKDSDEADKAIKAASPHVKFGNAQRGYVLNRLSRDQWRAEFRVADSIASRGLPLHRRAVISIPSGRPEITVD</sequence>
<dbReference type="CDD" id="cd07389">
    <property type="entry name" value="MPP_PhoD"/>
    <property type="match status" value="1"/>
</dbReference>
<dbReference type="InterPro" id="IPR029052">
    <property type="entry name" value="Metallo-depent_PP-like"/>
</dbReference>
<dbReference type="Pfam" id="PF09423">
    <property type="entry name" value="PhoD"/>
    <property type="match status" value="1"/>
</dbReference>
<dbReference type="InterPro" id="IPR018946">
    <property type="entry name" value="PhoD-like_MPP"/>
</dbReference>
<dbReference type="EMBL" id="JAUTIX010000002">
    <property type="protein sequence ID" value="MDP0397780.1"/>
    <property type="molecule type" value="Genomic_DNA"/>
</dbReference>
<name>A0AA90NA11_9ACTN</name>
<dbReference type="AlphaFoldDB" id="A0AA90NA11"/>
<dbReference type="InterPro" id="IPR052900">
    <property type="entry name" value="Phospholipid_Metab_Enz"/>
</dbReference>
<dbReference type="Pfam" id="PF16655">
    <property type="entry name" value="PhoD_N"/>
    <property type="match status" value="1"/>
</dbReference>
<dbReference type="Gene3D" id="3.60.21.70">
    <property type="entry name" value="PhoD-like phosphatase"/>
    <property type="match status" value="1"/>
</dbReference>
<dbReference type="RefSeq" id="WP_305110855.1">
    <property type="nucleotide sequence ID" value="NZ_JAUTIX010000002.1"/>
</dbReference>
<evidence type="ECO:0000259" key="2">
    <source>
        <dbReference type="Pfam" id="PF16655"/>
    </source>
</evidence>
<keyword evidence="4" id="KW-1185">Reference proteome</keyword>
<dbReference type="PANTHER" id="PTHR43606:SF2">
    <property type="entry name" value="ALKALINE PHOSPHATASE FAMILY PROTEIN (AFU_ORTHOLOGUE AFUA_5G03860)"/>
    <property type="match status" value="1"/>
</dbReference>
<dbReference type="Gene3D" id="2.60.40.380">
    <property type="entry name" value="Purple acid phosphatase-like, N-terminal"/>
    <property type="match status" value="1"/>
</dbReference>
<dbReference type="PROSITE" id="PS51318">
    <property type="entry name" value="TAT"/>
    <property type="match status" value="1"/>
</dbReference>
<dbReference type="Proteomes" id="UP001178281">
    <property type="component" value="Unassembled WGS sequence"/>
</dbReference>
<evidence type="ECO:0000313" key="3">
    <source>
        <dbReference type="EMBL" id="MDP0397780.1"/>
    </source>
</evidence>
<proteinExistence type="predicted"/>
<feature type="domain" description="Phospholipase D N-terminal" evidence="2">
    <location>
        <begin position="60"/>
        <end position="156"/>
    </location>
</feature>
<accession>A0AA90NA11</accession>
<reference evidence="3" key="1">
    <citation type="submission" date="2023-08" db="EMBL/GenBank/DDBJ databases">
        <title>The draft genome of Tsukamurella strandjordii strain 050030.</title>
        <authorList>
            <person name="Zhao F."/>
            <person name="Feng Y."/>
            <person name="Zong Z."/>
        </authorList>
    </citation>
    <scope>NUCLEOTIDE SEQUENCE</scope>
    <source>
        <strain evidence="3">050030</strain>
    </source>
</reference>
<protein>
    <submittedName>
        <fullName evidence="3">Alkaline phosphatase D family protein</fullName>
    </submittedName>
</protein>
<organism evidence="3 4">
    <name type="scientific">Tsukamurella strandjordii</name>
    <dbReference type="NCBI Taxonomy" id="147577"/>
    <lineage>
        <taxon>Bacteria</taxon>
        <taxon>Bacillati</taxon>
        <taxon>Actinomycetota</taxon>
        <taxon>Actinomycetes</taxon>
        <taxon>Mycobacteriales</taxon>
        <taxon>Tsukamurellaceae</taxon>
        <taxon>Tsukamurella</taxon>
    </lineage>
</organism>
<dbReference type="PANTHER" id="PTHR43606">
    <property type="entry name" value="PHOSPHATASE, PUTATIVE (AFU_ORTHOLOGUE AFUA_6G08710)-RELATED"/>
    <property type="match status" value="1"/>
</dbReference>
<comment type="caution">
    <text evidence="3">The sequence shown here is derived from an EMBL/GenBank/DDBJ whole genome shotgun (WGS) entry which is preliminary data.</text>
</comment>
<dbReference type="SUPFAM" id="SSF56300">
    <property type="entry name" value="Metallo-dependent phosphatases"/>
    <property type="match status" value="1"/>
</dbReference>
<evidence type="ECO:0000313" key="4">
    <source>
        <dbReference type="Proteomes" id="UP001178281"/>
    </source>
</evidence>
<dbReference type="InterPro" id="IPR032093">
    <property type="entry name" value="PhoD_N"/>
</dbReference>
<dbReference type="InterPro" id="IPR006311">
    <property type="entry name" value="TAT_signal"/>
</dbReference>
<feature type="domain" description="PhoD-like phosphatase metallophosphatase" evidence="1">
    <location>
        <begin position="169"/>
        <end position="507"/>
    </location>
</feature>
<gene>
    <name evidence="3" type="ORF">Q7X28_07560</name>
</gene>
<evidence type="ECO:0000259" key="1">
    <source>
        <dbReference type="Pfam" id="PF09423"/>
    </source>
</evidence>